<dbReference type="Proteomes" id="UP001231924">
    <property type="component" value="Unassembled WGS sequence"/>
</dbReference>
<evidence type="ECO:0000256" key="3">
    <source>
        <dbReference type="ARBA" id="ARBA00023163"/>
    </source>
</evidence>
<sequence>MADLSDELGRLAAEHGRPAVVRAAREMQCTAEQVLDGIREVIARDTTVSEERLAAHVGVSRRTVRHHLDVLEEQGRIERQPGARRSIVPVEEGQCTQ</sequence>
<dbReference type="Pfam" id="PF08220">
    <property type="entry name" value="HTH_DeoR"/>
    <property type="match status" value="1"/>
</dbReference>
<dbReference type="EMBL" id="JASVWF010000007">
    <property type="protein sequence ID" value="MDL5159459.1"/>
    <property type="molecule type" value="Genomic_DNA"/>
</dbReference>
<proteinExistence type="predicted"/>
<dbReference type="InterPro" id="IPR000524">
    <property type="entry name" value="Tscrpt_reg_HTH_GntR"/>
</dbReference>
<evidence type="ECO:0000313" key="6">
    <source>
        <dbReference type="Proteomes" id="UP001231924"/>
    </source>
</evidence>
<dbReference type="InterPro" id="IPR036388">
    <property type="entry name" value="WH-like_DNA-bd_sf"/>
</dbReference>
<keyword evidence="1" id="KW-0805">Transcription regulation</keyword>
<dbReference type="RefSeq" id="WP_286056054.1">
    <property type="nucleotide sequence ID" value="NZ_JASVWF010000007.1"/>
</dbReference>
<comment type="caution">
    <text evidence="5">The sequence shown here is derived from an EMBL/GenBank/DDBJ whole genome shotgun (WGS) entry which is preliminary data.</text>
</comment>
<evidence type="ECO:0000256" key="2">
    <source>
        <dbReference type="ARBA" id="ARBA00023125"/>
    </source>
</evidence>
<accession>A0ABT7MFL3</accession>
<dbReference type="InterPro" id="IPR036390">
    <property type="entry name" value="WH_DNA-bd_sf"/>
</dbReference>
<dbReference type="Gene3D" id="1.10.10.10">
    <property type="entry name" value="Winged helix-like DNA-binding domain superfamily/Winged helix DNA-binding domain"/>
    <property type="match status" value="1"/>
</dbReference>
<evidence type="ECO:0000256" key="1">
    <source>
        <dbReference type="ARBA" id="ARBA00023015"/>
    </source>
</evidence>
<dbReference type="SUPFAM" id="SSF46785">
    <property type="entry name" value="Winged helix' DNA-binding domain"/>
    <property type="match status" value="1"/>
</dbReference>
<dbReference type="PROSITE" id="PS51000">
    <property type="entry name" value="HTH_DEOR_2"/>
    <property type="match status" value="1"/>
</dbReference>
<name>A0ABT7MFL3_9PSEU</name>
<dbReference type="PRINTS" id="PR00035">
    <property type="entry name" value="HTHGNTR"/>
</dbReference>
<organism evidence="5 6">
    <name type="scientific">Actinomycetospora termitidis</name>
    <dbReference type="NCBI Taxonomy" id="3053470"/>
    <lineage>
        <taxon>Bacteria</taxon>
        <taxon>Bacillati</taxon>
        <taxon>Actinomycetota</taxon>
        <taxon>Actinomycetes</taxon>
        <taxon>Pseudonocardiales</taxon>
        <taxon>Pseudonocardiaceae</taxon>
        <taxon>Actinomycetospora</taxon>
    </lineage>
</organism>
<evidence type="ECO:0000313" key="5">
    <source>
        <dbReference type="EMBL" id="MDL5159459.1"/>
    </source>
</evidence>
<evidence type="ECO:0000259" key="4">
    <source>
        <dbReference type="PROSITE" id="PS51000"/>
    </source>
</evidence>
<feature type="domain" description="HTH deoR-type" evidence="4">
    <location>
        <begin position="31"/>
        <end position="86"/>
    </location>
</feature>
<keyword evidence="3" id="KW-0804">Transcription</keyword>
<gene>
    <name evidence="5" type="ORF">QRT03_26060</name>
</gene>
<reference evidence="5 6" key="1">
    <citation type="submission" date="2023-06" db="EMBL/GenBank/DDBJ databases">
        <title>Actinomycetospora Odt1-22.</title>
        <authorList>
            <person name="Supong K."/>
        </authorList>
    </citation>
    <scope>NUCLEOTIDE SEQUENCE [LARGE SCALE GENOMIC DNA]</scope>
    <source>
        <strain evidence="5 6">Odt1-22</strain>
    </source>
</reference>
<keyword evidence="6" id="KW-1185">Reference proteome</keyword>
<protein>
    <submittedName>
        <fullName evidence="5">DeoR family transcriptional regulator</fullName>
    </submittedName>
</protein>
<keyword evidence="2" id="KW-0238">DNA-binding</keyword>
<dbReference type="InterPro" id="IPR001034">
    <property type="entry name" value="DeoR_HTH"/>
</dbReference>